<keyword evidence="6 18" id="KW-0812">Transmembrane</keyword>
<proteinExistence type="inferred from homology"/>
<evidence type="ECO:0000256" key="15">
    <source>
        <dbReference type="ARBA" id="ARBA00023180"/>
    </source>
</evidence>
<keyword evidence="21" id="KW-0418">Kinase</keyword>
<evidence type="ECO:0000256" key="5">
    <source>
        <dbReference type="ARBA" id="ARBA00022614"/>
    </source>
</evidence>
<dbReference type="Proteomes" id="UP000075243">
    <property type="component" value="Chromosome 3"/>
</dbReference>
<evidence type="ECO:0000259" key="20">
    <source>
        <dbReference type="PROSITE" id="PS50011"/>
    </source>
</evidence>
<evidence type="ECO:0000256" key="1">
    <source>
        <dbReference type="ARBA" id="ARBA00004170"/>
    </source>
</evidence>
<dbReference type="SUPFAM" id="SSF56112">
    <property type="entry name" value="Protein kinase-like (PK-like)"/>
    <property type="match status" value="1"/>
</dbReference>
<dbReference type="GO" id="GO:0016020">
    <property type="term" value="C:membrane"/>
    <property type="evidence" value="ECO:0007669"/>
    <property type="project" value="UniProtKB-SubCell"/>
</dbReference>
<protein>
    <submittedName>
        <fullName evidence="21">Inactive receptor kinase At5g58300 family</fullName>
    </submittedName>
</protein>
<evidence type="ECO:0000313" key="21">
    <source>
        <dbReference type="EMBL" id="KYP70949.1"/>
    </source>
</evidence>
<dbReference type="InterPro" id="IPR046959">
    <property type="entry name" value="PRK1-6/SRF4-like"/>
</dbReference>
<keyword evidence="14" id="KW-1015">Disulfide bond</keyword>
<dbReference type="STRING" id="3821.A0A151TV45"/>
<dbReference type="InterPro" id="IPR000719">
    <property type="entry name" value="Prot_kinase_dom"/>
</dbReference>
<evidence type="ECO:0000256" key="9">
    <source>
        <dbReference type="ARBA" id="ARBA00022741"/>
    </source>
</evidence>
<dbReference type="GO" id="GO:0005524">
    <property type="term" value="F:ATP binding"/>
    <property type="evidence" value="ECO:0007669"/>
    <property type="project" value="UniProtKB-KW"/>
</dbReference>
<dbReference type="GO" id="GO:0006952">
    <property type="term" value="P:defense response"/>
    <property type="evidence" value="ECO:0007669"/>
    <property type="project" value="UniProtKB-KW"/>
</dbReference>
<evidence type="ECO:0000256" key="18">
    <source>
        <dbReference type="SAM" id="Phobius"/>
    </source>
</evidence>
<feature type="compositionally biased region" description="Polar residues" evidence="17">
    <location>
        <begin position="240"/>
        <end position="267"/>
    </location>
</feature>
<evidence type="ECO:0000256" key="11">
    <source>
        <dbReference type="ARBA" id="ARBA00022840"/>
    </source>
</evidence>
<dbReference type="PANTHER" id="PTHR48007">
    <property type="entry name" value="LEUCINE-RICH REPEAT RECEPTOR-LIKE PROTEIN KINASE PXC1"/>
    <property type="match status" value="1"/>
</dbReference>
<dbReference type="PANTHER" id="PTHR48007:SF6">
    <property type="entry name" value="LRR RECEPTOR-LIKE KINASE"/>
    <property type="match status" value="1"/>
</dbReference>
<dbReference type="InterPro" id="IPR032675">
    <property type="entry name" value="LRR_dom_sf"/>
</dbReference>
<dbReference type="EMBL" id="CM003605">
    <property type="protein sequence ID" value="KYP70949.1"/>
    <property type="molecule type" value="Genomic_DNA"/>
</dbReference>
<evidence type="ECO:0000256" key="10">
    <source>
        <dbReference type="ARBA" id="ARBA00022821"/>
    </source>
</evidence>
<dbReference type="OMA" id="FITIPAY"/>
<evidence type="ECO:0000256" key="4">
    <source>
        <dbReference type="ARBA" id="ARBA00022525"/>
    </source>
</evidence>
<dbReference type="AlphaFoldDB" id="A0A151TV45"/>
<keyword evidence="13 18" id="KW-0472">Membrane</keyword>
<dbReference type="InterPro" id="IPR011009">
    <property type="entry name" value="Kinase-like_dom_sf"/>
</dbReference>
<evidence type="ECO:0000256" key="17">
    <source>
        <dbReference type="SAM" id="MobiDB-lite"/>
    </source>
</evidence>
<evidence type="ECO:0000256" key="19">
    <source>
        <dbReference type="SAM" id="SignalP"/>
    </source>
</evidence>
<keyword evidence="9" id="KW-0547">Nucleotide-binding</keyword>
<evidence type="ECO:0000256" key="13">
    <source>
        <dbReference type="ARBA" id="ARBA00023136"/>
    </source>
</evidence>
<dbReference type="Pfam" id="PF07714">
    <property type="entry name" value="PK_Tyr_Ser-Thr"/>
    <property type="match status" value="1"/>
</dbReference>
<keyword evidence="5" id="KW-0433">Leucine-rich repeat</keyword>
<accession>A0A151TV45</accession>
<keyword evidence="4" id="KW-0964">Secreted</keyword>
<keyword evidence="21" id="KW-0675">Receptor</keyword>
<feature type="chain" id="PRO_5007589339" evidence="19">
    <location>
        <begin position="32"/>
        <end position="617"/>
    </location>
</feature>
<gene>
    <name evidence="21" type="ORF">KK1_010190</name>
</gene>
<dbReference type="Pfam" id="PF08263">
    <property type="entry name" value="LRRNT_2"/>
    <property type="match status" value="1"/>
</dbReference>
<evidence type="ECO:0000256" key="16">
    <source>
        <dbReference type="ARBA" id="ARBA00038043"/>
    </source>
</evidence>
<feature type="signal peptide" evidence="19">
    <location>
        <begin position="1"/>
        <end position="31"/>
    </location>
</feature>
<evidence type="ECO:0000256" key="7">
    <source>
        <dbReference type="ARBA" id="ARBA00022729"/>
    </source>
</evidence>
<evidence type="ECO:0000256" key="14">
    <source>
        <dbReference type="ARBA" id="ARBA00023157"/>
    </source>
</evidence>
<feature type="compositionally biased region" description="Polar residues" evidence="17">
    <location>
        <begin position="602"/>
        <end position="611"/>
    </location>
</feature>
<evidence type="ECO:0000256" key="3">
    <source>
        <dbReference type="ARBA" id="ARBA00022512"/>
    </source>
</evidence>
<dbReference type="PROSITE" id="PS50011">
    <property type="entry name" value="PROTEIN_KINASE_DOM"/>
    <property type="match status" value="1"/>
</dbReference>
<feature type="region of interest" description="Disordered" evidence="17">
    <location>
        <begin position="238"/>
        <end position="267"/>
    </location>
</feature>
<evidence type="ECO:0000256" key="2">
    <source>
        <dbReference type="ARBA" id="ARBA00004191"/>
    </source>
</evidence>
<dbReference type="Pfam" id="PF00560">
    <property type="entry name" value="LRR_1"/>
    <property type="match status" value="2"/>
</dbReference>
<feature type="region of interest" description="Disordered" evidence="17">
    <location>
        <begin position="597"/>
        <end position="617"/>
    </location>
</feature>
<feature type="transmembrane region" description="Helical" evidence="18">
    <location>
        <begin position="276"/>
        <end position="299"/>
    </location>
</feature>
<keyword evidence="7 19" id="KW-0732">Signal</keyword>
<dbReference type="InterPro" id="IPR001245">
    <property type="entry name" value="Ser-Thr/Tyr_kinase_cat_dom"/>
</dbReference>
<feature type="domain" description="Protein kinase" evidence="20">
    <location>
        <begin position="326"/>
        <end position="592"/>
    </location>
</feature>
<keyword evidence="11" id="KW-0067">ATP-binding</keyword>
<reference evidence="21 22" key="1">
    <citation type="journal article" date="2012" name="Nat. Biotechnol.">
        <title>Draft genome sequence of pigeonpea (Cajanus cajan), an orphan legume crop of resource-poor farmers.</title>
        <authorList>
            <person name="Varshney R.K."/>
            <person name="Chen W."/>
            <person name="Li Y."/>
            <person name="Bharti A.K."/>
            <person name="Saxena R.K."/>
            <person name="Schlueter J.A."/>
            <person name="Donoghue M.T."/>
            <person name="Azam S."/>
            <person name="Fan G."/>
            <person name="Whaley A.M."/>
            <person name="Farmer A.D."/>
            <person name="Sheridan J."/>
            <person name="Iwata A."/>
            <person name="Tuteja R."/>
            <person name="Penmetsa R.V."/>
            <person name="Wu W."/>
            <person name="Upadhyaya H.D."/>
            <person name="Yang S.P."/>
            <person name="Shah T."/>
            <person name="Saxena K.B."/>
            <person name="Michael T."/>
            <person name="McCombie W.R."/>
            <person name="Yang B."/>
            <person name="Zhang G."/>
            <person name="Yang H."/>
            <person name="Wang J."/>
            <person name="Spillane C."/>
            <person name="Cook D.R."/>
            <person name="May G.D."/>
            <person name="Xu X."/>
            <person name="Jackson S.A."/>
        </authorList>
    </citation>
    <scope>NUCLEOTIDE SEQUENCE [LARGE SCALE GENOMIC DNA]</scope>
    <source>
        <strain evidence="22">cv. Asha</strain>
    </source>
</reference>
<dbReference type="FunFam" id="3.80.10.10:FF:000400">
    <property type="entry name" value="Nuclear pore complex protein NUP107"/>
    <property type="match status" value="1"/>
</dbReference>
<keyword evidence="15" id="KW-0325">Glycoprotein</keyword>
<evidence type="ECO:0000256" key="8">
    <source>
        <dbReference type="ARBA" id="ARBA00022737"/>
    </source>
</evidence>
<dbReference type="Gene3D" id="1.10.510.10">
    <property type="entry name" value="Transferase(Phosphotransferase) domain 1"/>
    <property type="match status" value="1"/>
</dbReference>
<keyword evidence="12 18" id="KW-1133">Transmembrane helix</keyword>
<dbReference type="InterPro" id="IPR001611">
    <property type="entry name" value="Leu-rich_rpt"/>
</dbReference>
<name>A0A151TV45_CAJCA</name>
<dbReference type="Gene3D" id="3.80.10.10">
    <property type="entry name" value="Ribonuclease Inhibitor"/>
    <property type="match status" value="2"/>
</dbReference>
<dbReference type="GO" id="GO:0004672">
    <property type="term" value="F:protein kinase activity"/>
    <property type="evidence" value="ECO:0007669"/>
    <property type="project" value="InterPro"/>
</dbReference>
<comment type="similarity">
    <text evidence="16">Belongs to the polygalacturonase-inhibiting protein family.</text>
</comment>
<dbReference type="FunFam" id="3.30.200.20:FF:000307">
    <property type="entry name" value="pollen receptor-like kinase 1"/>
    <property type="match status" value="1"/>
</dbReference>
<dbReference type="Gene3D" id="3.30.200.20">
    <property type="entry name" value="Phosphorylase Kinase, domain 1"/>
    <property type="match status" value="1"/>
</dbReference>
<dbReference type="InterPro" id="IPR013210">
    <property type="entry name" value="LRR_N_plant-typ"/>
</dbReference>
<evidence type="ECO:0000256" key="12">
    <source>
        <dbReference type="ARBA" id="ARBA00022989"/>
    </source>
</evidence>
<dbReference type="Gramene" id="C.cajan_09907.t">
    <property type="protein sequence ID" value="C.cajan_09907.t"/>
    <property type="gene ID" value="C.cajan_09907"/>
</dbReference>
<organism evidence="21 22">
    <name type="scientific">Cajanus cajan</name>
    <name type="common">Pigeon pea</name>
    <name type="synonym">Cajanus indicus</name>
    <dbReference type="NCBI Taxonomy" id="3821"/>
    <lineage>
        <taxon>Eukaryota</taxon>
        <taxon>Viridiplantae</taxon>
        <taxon>Streptophyta</taxon>
        <taxon>Embryophyta</taxon>
        <taxon>Tracheophyta</taxon>
        <taxon>Spermatophyta</taxon>
        <taxon>Magnoliopsida</taxon>
        <taxon>eudicotyledons</taxon>
        <taxon>Gunneridae</taxon>
        <taxon>Pentapetalae</taxon>
        <taxon>rosids</taxon>
        <taxon>fabids</taxon>
        <taxon>Fabales</taxon>
        <taxon>Fabaceae</taxon>
        <taxon>Papilionoideae</taxon>
        <taxon>50 kb inversion clade</taxon>
        <taxon>NPAAA clade</taxon>
        <taxon>indigoferoid/millettioid clade</taxon>
        <taxon>Phaseoleae</taxon>
        <taxon>Cajanus</taxon>
    </lineage>
</organism>
<keyword evidence="3" id="KW-0134">Cell wall</keyword>
<evidence type="ECO:0000256" key="6">
    <source>
        <dbReference type="ARBA" id="ARBA00022692"/>
    </source>
</evidence>
<keyword evidence="10" id="KW-0611">Plant defense</keyword>
<keyword evidence="22" id="KW-1185">Reference proteome</keyword>
<evidence type="ECO:0000313" key="22">
    <source>
        <dbReference type="Proteomes" id="UP000075243"/>
    </source>
</evidence>
<sequence>MKRLSLSPINPALALTLALALSLSILCVAEGAYQNDTHALTQFRLQTDTHGNLLPNWTTADACSAAWRGVECSPNGRVVGLSLPSLNLRGPIDSLSSLTYLRFLDLHENRLNGTVSPLLNCTSLELLYLAGNDFSGEIPPEISSLRLLLRLDISDNNIRGPIPDELAKLTHLLTLRLQNNALSGHVPDLSTSLHNLTELNVTNNELRGHVPDSMLTQFGNATFAGNHALCGSTPLPKCPTNETESPTPRVTVPSLPQTTGVSVTASDTPRKKGMSAGVIVAIVVAVCVAVLVAASFAVAHCCARGERSKLVFFDRRNQFELEDLLRASAEMLGKGSLGTVYRAVLDDGCTVAVKRLKDANPCERNEFEQYMDVVGKLKHPNIVRLRAYYYAKEEKLLVYDYLPNGSLHNLLHGNRGPGRIPLDWTTRISLVLGAAKGLARIHAEYNASKIPHGNVKASNVLLDKNGVACVSDFGLSLLLNPVHAIARLGGYRAPEQVEVKRLSQEADVYAFGVLVLEVVTGRAPSEQGGMDLPTWVRSVVKEELFDEELLRYKNIEEELVAMVQVGLACVVAQAKKRPTMLEVVKMIEDLRVGEDYDESRSRNSLSPSLATTDDGVA</sequence>
<keyword evidence="8" id="KW-0677">Repeat</keyword>
<dbReference type="SUPFAM" id="SSF52058">
    <property type="entry name" value="L domain-like"/>
    <property type="match status" value="1"/>
</dbReference>
<comment type="subcellular location">
    <subcellularLocation>
        <location evidence="1">Membrane</location>
        <topology evidence="1">Peripheral membrane protein</topology>
    </subcellularLocation>
    <subcellularLocation>
        <location evidence="2">Secreted</location>
        <location evidence="2">Cell wall</location>
    </subcellularLocation>
</comment>
<keyword evidence="21" id="KW-0808">Transferase</keyword>